<keyword evidence="1" id="KW-1133">Transmembrane helix</keyword>
<evidence type="ECO:0000256" key="1">
    <source>
        <dbReference type="SAM" id="Phobius"/>
    </source>
</evidence>
<dbReference type="Proteomes" id="UP000676386">
    <property type="component" value="Unassembled WGS sequence"/>
</dbReference>
<sequence>MDNPHPKKIQRIKDFFEKNEYYIAMVILVIVFLVFFISFFFVDGRGDSYTGP</sequence>
<gene>
    <name evidence="2" type="ORF">KE626_13325</name>
</gene>
<organism evidence="2 3">
    <name type="scientific">Chitinophaga hostae</name>
    <dbReference type="NCBI Taxonomy" id="2831022"/>
    <lineage>
        <taxon>Bacteria</taxon>
        <taxon>Pseudomonadati</taxon>
        <taxon>Bacteroidota</taxon>
        <taxon>Chitinophagia</taxon>
        <taxon>Chitinophagales</taxon>
        <taxon>Chitinophagaceae</taxon>
        <taxon>Chitinophaga</taxon>
    </lineage>
</organism>
<reference evidence="2 3" key="1">
    <citation type="submission" date="2021-04" db="EMBL/GenBank/DDBJ databases">
        <title>Chitinophaga sp. nov., isolated from the rhizosphere soil.</title>
        <authorList>
            <person name="He S."/>
        </authorList>
    </citation>
    <scope>NUCLEOTIDE SEQUENCE [LARGE SCALE GENOMIC DNA]</scope>
    <source>
        <strain evidence="2 3">2R12</strain>
    </source>
</reference>
<keyword evidence="1" id="KW-0812">Transmembrane</keyword>
<proteinExistence type="predicted"/>
<dbReference type="RefSeq" id="WP_211973396.1">
    <property type="nucleotide sequence ID" value="NZ_CBFHAM010000007.1"/>
</dbReference>
<comment type="caution">
    <text evidence="2">The sequence shown here is derived from an EMBL/GenBank/DDBJ whole genome shotgun (WGS) entry which is preliminary data.</text>
</comment>
<protein>
    <submittedName>
        <fullName evidence="2">Uncharacterized protein</fullName>
    </submittedName>
</protein>
<evidence type="ECO:0000313" key="3">
    <source>
        <dbReference type="Proteomes" id="UP000676386"/>
    </source>
</evidence>
<keyword evidence="1" id="KW-0472">Membrane</keyword>
<keyword evidence="3" id="KW-1185">Reference proteome</keyword>
<name>A0ABS5IZ92_9BACT</name>
<evidence type="ECO:0000313" key="2">
    <source>
        <dbReference type="EMBL" id="MBS0028293.1"/>
    </source>
</evidence>
<dbReference type="EMBL" id="JAGTXB010000005">
    <property type="protein sequence ID" value="MBS0028293.1"/>
    <property type="molecule type" value="Genomic_DNA"/>
</dbReference>
<accession>A0ABS5IZ92</accession>
<feature type="transmembrane region" description="Helical" evidence="1">
    <location>
        <begin position="21"/>
        <end position="42"/>
    </location>
</feature>